<name>A0A251UIA3_HELAN</name>
<sequence length="81" mass="9435">MASGDERETRRRERNVERERWWRVAARDGVVWRQSELQNQRVLSGSGFKGSDLCSTQFDSVKFSATQFNSVLFDSTQFNSI</sequence>
<protein>
    <submittedName>
        <fullName evidence="1">Uncharacterized protein</fullName>
    </submittedName>
</protein>
<dbReference type="EMBL" id="CM007895">
    <property type="protein sequence ID" value="OTG23080.1"/>
    <property type="molecule type" value="Genomic_DNA"/>
</dbReference>
<dbReference type="Proteomes" id="UP000215914">
    <property type="component" value="Chromosome 6"/>
</dbReference>
<keyword evidence="2" id="KW-1185">Reference proteome</keyword>
<evidence type="ECO:0000313" key="2">
    <source>
        <dbReference type="Proteomes" id="UP000215914"/>
    </source>
</evidence>
<dbReference type="InParanoid" id="A0A251UIA3"/>
<accession>A0A251UIA3</accession>
<evidence type="ECO:0000313" key="1">
    <source>
        <dbReference type="EMBL" id="OTG23080.1"/>
    </source>
</evidence>
<reference evidence="2" key="1">
    <citation type="journal article" date="2017" name="Nature">
        <title>The sunflower genome provides insights into oil metabolism, flowering and Asterid evolution.</title>
        <authorList>
            <person name="Badouin H."/>
            <person name="Gouzy J."/>
            <person name="Grassa C.J."/>
            <person name="Murat F."/>
            <person name="Staton S.E."/>
            <person name="Cottret L."/>
            <person name="Lelandais-Briere C."/>
            <person name="Owens G.L."/>
            <person name="Carrere S."/>
            <person name="Mayjonade B."/>
            <person name="Legrand L."/>
            <person name="Gill N."/>
            <person name="Kane N.C."/>
            <person name="Bowers J.E."/>
            <person name="Hubner S."/>
            <person name="Bellec A."/>
            <person name="Berard A."/>
            <person name="Berges H."/>
            <person name="Blanchet N."/>
            <person name="Boniface M.C."/>
            <person name="Brunel D."/>
            <person name="Catrice O."/>
            <person name="Chaidir N."/>
            <person name="Claudel C."/>
            <person name="Donnadieu C."/>
            <person name="Faraut T."/>
            <person name="Fievet G."/>
            <person name="Helmstetter N."/>
            <person name="King M."/>
            <person name="Knapp S.J."/>
            <person name="Lai Z."/>
            <person name="Le Paslier M.C."/>
            <person name="Lippi Y."/>
            <person name="Lorenzon L."/>
            <person name="Mandel J.R."/>
            <person name="Marage G."/>
            <person name="Marchand G."/>
            <person name="Marquand E."/>
            <person name="Bret-Mestries E."/>
            <person name="Morien E."/>
            <person name="Nambeesan S."/>
            <person name="Nguyen T."/>
            <person name="Pegot-Espagnet P."/>
            <person name="Pouilly N."/>
            <person name="Raftis F."/>
            <person name="Sallet E."/>
            <person name="Schiex T."/>
            <person name="Thomas J."/>
            <person name="Vandecasteele C."/>
            <person name="Vares D."/>
            <person name="Vear F."/>
            <person name="Vautrin S."/>
            <person name="Crespi M."/>
            <person name="Mangin B."/>
            <person name="Burke J.M."/>
            <person name="Salse J."/>
            <person name="Munos S."/>
            <person name="Vincourt P."/>
            <person name="Rieseberg L.H."/>
            <person name="Langlade N.B."/>
        </authorList>
    </citation>
    <scope>NUCLEOTIDE SEQUENCE [LARGE SCALE GENOMIC DNA]</scope>
    <source>
        <strain evidence="2">cv. SF193</strain>
    </source>
</reference>
<organism evidence="1 2">
    <name type="scientific">Helianthus annuus</name>
    <name type="common">Common sunflower</name>
    <dbReference type="NCBI Taxonomy" id="4232"/>
    <lineage>
        <taxon>Eukaryota</taxon>
        <taxon>Viridiplantae</taxon>
        <taxon>Streptophyta</taxon>
        <taxon>Embryophyta</taxon>
        <taxon>Tracheophyta</taxon>
        <taxon>Spermatophyta</taxon>
        <taxon>Magnoliopsida</taxon>
        <taxon>eudicotyledons</taxon>
        <taxon>Gunneridae</taxon>
        <taxon>Pentapetalae</taxon>
        <taxon>asterids</taxon>
        <taxon>campanulids</taxon>
        <taxon>Asterales</taxon>
        <taxon>Asteraceae</taxon>
        <taxon>Asteroideae</taxon>
        <taxon>Heliantheae alliance</taxon>
        <taxon>Heliantheae</taxon>
        <taxon>Helianthus</taxon>
    </lineage>
</organism>
<dbReference type="AlphaFoldDB" id="A0A251UIA3"/>
<proteinExistence type="predicted"/>
<gene>
    <name evidence="1" type="ORF">HannXRQ_Chr06g0178451</name>
</gene>